<protein>
    <recommendedName>
        <fullName evidence="8">Probable membrane transporter protein</fullName>
    </recommendedName>
</protein>
<evidence type="ECO:0000256" key="8">
    <source>
        <dbReference type="RuleBase" id="RU363041"/>
    </source>
</evidence>
<evidence type="ECO:0000256" key="1">
    <source>
        <dbReference type="ARBA" id="ARBA00004651"/>
    </source>
</evidence>
<comment type="subcellular location">
    <subcellularLocation>
        <location evidence="1 8">Cell membrane</location>
        <topology evidence="1 8">Multi-pass membrane protein</topology>
    </subcellularLocation>
</comment>
<feature type="transmembrane region" description="Helical" evidence="8">
    <location>
        <begin position="79"/>
        <end position="100"/>
    </location>
</feature>
<keyword evidence="7 8" id="KW-0472">Membrane</keyword>
<comment type="similarity">
    <text evidence="2 8">Belongs to the 4-toluene sulfonate uptake permease (TSUP) (TC 2.A.102) family.</text>
</comment>
<keyword evidence="3" id="KW-0813">Transport</keyword>
<feature type="transmembrane region" description="Helical" evidence="8">
    <location>
        <begin position="234"/>
        <end position="252"/>
    </location>
</feature>
<comment type="caution">
    <text evidence="9">The sequence shown here is derived from an EMBL/GenBank/DDBJ whole genome shotgun (WGS) entry which is preliminary data.</text>
</comment>
<dbReference type="PANTHER" id="PTHR30269">
    <property type="entry name" value="TRANSMEMBRANE PROTEIN YFCA"/>
    <property type="match status" value="1"/>
</dbReference>
<keyword evidence="6 8" id="KW-1133">Transmembrane helix</keyword>
<evidence type="ECO:0000256" key="4">
    <source>
        <dbReference type="ARBA" id="ARBA00022475"/>
    </source>
</evidence>
<keyword evidence="4 8" id="KW-1003">Cell membrane</keyword>
<dbReference type="PANTHER" id="PTHR30269:SF37">
    <property type="entry name" value="MEMBRANE TRANSPORTER PROTEIN"/>
    <property type="match status" value="1"/>
</dbReference>
<evidence type="ECO:0000256" key="6">
    <source>
        <dbReference type="ARBA" id="ARBA00022989"/>
    </source>
</evidence>
<dbReference type="InterPro" id="IPR002781">
    <property type="entry name" value="TM_pro_TauE-like"/>
</dbReference>
<keyword evidence="5 8" id="KW-0812">Transmembrane</keyword>
<dbReference type="RefSeq" id="WP_344844945.1">
    <property type="nucleotide sequence ID" value="NZ_BAABDF010000006.1"/>
</dbReference>
<dbReference type="InterPro" id="IPR052017">
    <property type="entry name" value="TSUP"/>
</dbReference>
<organism evidence="9 10">
    <name type="scientific">Celeribacter arenosi</name>
    <dbReference type="NCBI Taxonomy" id="792649"/>
    <lineage>
        <taxon>Bacteria</taxon>
        <taxon>Pseudomonadati</taxon>
        <taxon>Pseudomonadota</taxon>
        <taxon>Alphaproteobacteria</taxon>
        <taxon>Rhodobacterales</taxon>
        <taxon>Roseobacteraceae</taxon>
        <taxon>Celeribacter</taxon>
    </lineage>
</organism>
<dbReference type="Proteomes" id="UP001399917">
    <property type="component" value="Unassembled WGS sequence"/>
</dbReference>
<proteinExistence type="inferred from homology"/>
<evidence type="ECO:0000256" key="2">
    <source>
        <dbReference type="ARBA" id="ARBA00009142"/>
    </source>
</evidence>
<feature type="transmembrane region" description="Helical" evidence="8">
    <location>
        <begin position="106"/>
        <end position="123"/>
    </location>
</feature>
<keyword evidence="10" id="KW-1185">Reference proteome</keyword>
<reference evidence="10" key="1">
    <citation type="journal article" date="2019" name="Int. J. Syst. Evol. Microbiol.">
        <title>The Global Catalogue of Microorganisms (GCM) 10K type strain sequencing project: providing services to taxonomists for standard genome sequencing and annotation.</title>
        <authorList>
            <consortium name="The Broad Institute Genomics Platform"/>
            <consortium name="The Broad Institute Genome Sequencing Center for Infectious Disease"/>
            <person name="Wu L."/>
            <person name="Ma J."/>
        </authorList>
    </citation>
    <scope>NUCLEOTIDE SEQUENCE [LARGE SCALE GENOMIC DNA]</scope>
    <source>
        <strain evidence="10">JCM 17190</strain>
    </source>
</reference>
<feature type="transmembrane region" description="Helical" evidence="8">
    <location>
        <begin position="175"/>
        <end position="198"/>
    </location>
</feature>
<evidence type="ECO:0000313" key="9">
    <source>
        <dbReference type="EMBL" id="GAA3863001.1"/>
    </source>
</evidence>
<feature type="transmembrane region" description="Helical" evidence="8">
    <location>
        <begin position="210"/>
        <end position="228"/>
    </location>
</feature>
<accession>A0ABP7K3Y9</accession>
<name>A0ABP7K3Y9_9RHOB</name>
<evidence type="ECO:0000313" key="10">
    <source>
        <dbReference type="Proteomes" id="UP001399917"/>
    </source>
</evidence>
<feature type="transmembrane region" description="Helical" evidence="8">
    <location>
        <begin position="135"/>
        <end position="155"/>
    </location>
</feature>
<dbReference type="Pfam" id="PF01925">
    <property type="entry name" value="TauE"/>
    <property type="match status" value="1"/>
</dbReference>
<feature type="transmembrane region" description="Helical" evidence="8">
    <location>
        <begin position="52"/>
        <end position="72"/>
    </location>
</feature>
<gene>
    <name evidence="9" type="ORF">GCM10022404_11880</name>
</gene>
<sequence length="256" mass="27494">MHSGDAMTLDFNFFLFAVPAVIFAGMSKGGFGSAAAFAATPFLALILEPGQAVGLMLPLLMVMDVTAIRVFWRKWDWKVARTLIVGALPGIALGGLLYGIASPDVFRFLIGIVAVGFVAYQGAKARGWIPQPKNRIGTAGGLFWGMATGFTSFISHAGGPPAAVYLLSQKMDKTTYQATSVLVFWAVNLLKFIPYFIVGIFSADTFKADLTLVPAAIAGVLIGAWLHHKMSDKLFFALAYIFLTITGLKLIFDALT</sequence>
<evidence type="ECO:0000256" key="3">
    <source>
        <dbReference type="ARBA" id="ARBA00022448"/>
    </source>
</evidence>
<evidence type="ECO:0000256" key="7">
    <source>
        <dbReference type="ARBA" id="ARBA00023136"/>
    </source>
</evidence>
<dbReference type="EMBL" id="BAABDF010000006">
    <property type="protein sequence ID" value="GAA3863001.1"/>
    <property type="molecule type" value="Genomic_DNA"/>
</dbReference>
<evidence type="ECO:0000256" key="5">
    <source>
        <dbReference type="ARBA" id="ARBA00022692"/>
    </source>
</evidence>